<dbReference type="GO" id="GO:0005743">
    <property type="term" value="C:mitochondrial inner membrane"/>
    <property type="evidence" value="ECO:0007669"/>
    <property type="project" value="UniProtKB-SubCell"/>
</dbReference>
<evidence type="ECO:0000256" key="3">
    <source>
        <dbReference type="ARBA" id="ARBA00022792"/>
    </source>
</evidence>
<name>A0A8H3TQX1_9TREE</name>
<evidence type="ECO:0000256" key="5">
    <source>
        <dbReference type="ARBA" id="ARBA00023128"/>
    </source>
</evidence>
<reference evidence="8" key="1">
    <citation type="submission" date="2020-07" db="EMBL/GenBank/DDBJ databases">
        <title>Draft Genome Sequence of a Deep-Sea Yeast, Naganishia (Cryptococcus) liquefaciens strain N6.</title>
        <authorList>
            <person name="Han Y.W."/>
            <person name="Kajitani R."/>
            <person name="Morimoto H."/>
            <person name="Parhat M."/>
            <person name="Tsubouchi H."/>
            <person name="Bakenova O."/>
            <person name="Ogata M."/>
            <person name="Argunhan B."/>
            <person name="Aoki R."/>
            <person name="Kajiwara S."/>
            <person name="Itoh T."/>
            <person name="Iwasaki H."/>
        </authorList>
    </citation>
    <scope>NUCLEOTIDE SEQUENCE</scope>
    <source>
        <strain evidence="8">N6</strain>
    </source>
</reference>
<evidence type="ECO:0000256" key="1">
    <source>
        <dbReference type="ARBA" id="ARBA00004443"/>
    </source>
</evidence>
<keyword evidence="3" id="KW-0999">Mitochondrion inner membrane</keyword>
<evidence type="ECO:0000313" key="8">
    <source>
        <dbReference type="EMBL" id="GHJ85319.1"/>
    </source>
</evidence>
<evidence type="ECO:0000313" key="9">
    <source>
        <dbReference type="Proteomes" id="UP000620104"/>
    </source>
</evidence>
<dbReference type="Proteomes" id="UP000620104">
    <property type="component" value="Unassembled WGS sequence"/>
</dbReference>
<feature type="region of interest" description="Disordered" evidence="7">
    <location>
        <begin position="22"/>
        <end position="101"/>
    </location>
</feature>
<evidence type="ECO:0000256" key="7">
    <source>
        <dbReference type="SAM" id="MobiDB-lite"/>
    </source>
</evidence>
<dbReference type="PANTHER" id="PTHR31107:SF2">
    <property type="entry name" value="CYTOCHROME C OXIDASE ASSEMBLY FACTOR 8"/>
    <property type="match status" value="1"/>
</dbReference>
<dbReference type="GO" id="GO:0097193">
    <property type="term" value="P:intrinsic apoptotic signaling pathway"/>
    <property type="evidence" value="ECO:0007669"/>
    <property type="project" value="InterPro"/>
</dbReference>
<gene>
    <name evidence="8" type="ORF">NliqN6_1721</name>
</gene>
<keyword evidence="4" id="KW-0809">Transit peptide</keyword>
<keyword evidence="6" id="KW-0472">Membrane</keyword>
<comment type="caution">
    <text evidence="8">The sequence shown here is derived from an EMBL/GenBank/DDBJ whole genome shotgun (WGS) entry which is preliminary data.</text>
</comment>
<feature type="compositionally biased region" description="Low complexity" evidence="7">
    <location>
        <begin position="64"/>
        <end position="88"/>
    </location>
</feature>
<protein>
    <submittedName>
        <fullName evidence="8">Uncharacterized protein</fullName>
    </submittedName>
</protein>
<proteinExistence type="inferred from homology"/>
<keyword evidence="5" id="KW-0496">Mitochondrion</keyword>
<dbReference type="InterPro" id="IPR018796">
    <property type="entry name" value="COA8"/>
</dbReference>
<comment type="subcellular location">
    <subcellularLocation>
        <location evidence="1">Mitochondrion inner membrane</location>
        <topology evidence="1">Peripheral membrane protein</topology>
        <orientation evidence="1">Matrix side</orientation>
    </subcellularLocation>
</comment>
<evidence type="ECO:0000256" key="6">
    <source>
        <dbReference type="ARBA" id="ARBA00023136"/>
    </source>
</evidence>
<accession>A0A8H3TQX1</accession>
<sequence>MSPSLYRSTGIALRARSRSAATYASGLSPLQRQLSTKPRTGRTDGEDLVGPSDPISNIRPVRYASAQSSSSGSSTSASTSPYSTSEFSNVAESSTDTSRADERIGEDLEWRLRRERVDAKNHEFWAVTNTLFQTHLDYRLQTRLPPAPPSDAPANILAAYNEAKDQVLTEFYRDWLEANKERQARWIREWWADVRDEVWGGLRRSLRWR</sequence>
<evidence type="ECO:0000256" key="2">
    <source>
        <dbReference type="ARBA" id="ARBA00005453"/>
    </source>
</evidence>
<keyword evidence="9" id="KW-1185">Reference proteome</keyword>
<dbReference type="Pfam" id="PF10231">
    <property type="entry name" value="COA8"/>
    <property type="match status" value="1"/>
</dbReference>
<dbReference type="OrthoDB" id="6246201at2759"/>
<dbReference type="PANTHER" id="PTHR31107">
    <property type="entry name" value="APOPTOGENIC PROTEIN 1, MITOCHONDRIAL"/>
    <property type="match status" value="1"/>
</dbReference>
<comment type="similarity">
    <text evidence="2">Belongs to the COA8 family.</text>
</comment>
<dbReference type="EMBL" id="BLZA01000011">
    <property type="protein sequence ID" value="GHJ85319.1"/>
    <property type="molecule type" value="Genomic_DNA"/>
</dbReference>
<feature type="compositionally biased region" description="Polar residues" evidence="7">
    <location>
        <begin position="28"/>
        <end position="38"/>
    </location>
</feature>
<evidence type="ECO:0000256" key="4">
    <source>
        <dbReference type="ARBA" id="ARBA00022946"/>
    </source>
</evidence>
<dbReference type="AlphaFoldDB" id="A0A8H3TQX1"/>
<organism evidence="8 9">
    <name type="scientific">Naganishia liquefaciens</name>
    <dbReference type="NCBI Taxonomy" id="104408"/>
    <lineage>
        <taxon>Eukaryota</taxon>
        <taxon>Fungi</taxon>
        <taxon>Dikarya</taxon>
        <taxon>Basidiomycota</taxon>
        <taxon>Agaricomycotina</taxon>
        <taxon>Tremellomycetes</taxon>
        <taxon>Filobasidiales</taxon>
        <taxon>Filobasidiaceae</taxon>
        <taxon>Naganishia</taxon>
    </lineage>
</organism>